<proteinExistence type="predicted"/>
<feature type="region of interest" description="Disordered" evidence="1">
    <location>
        <begin position="156"/>
        <end position="187"/>
    </location>
</feature>
<dbReference type="EMBL" id="BABT02000252">
    <property type="protein sequence ID" value="GAA99984.1"/>
    <property type="molecule type" value="Genomic_DNA"/>
</dbReference>
<dbReference type="AlphaFoldDB" id="G7EAX4"/>
<dbReference type="OMA" id="IKCPSLD"/>
<dbReference type="OrthoDB" id="21589at2759"/>
<evidence type="ECO:0000313" key="2">
    <source>
        <dbReference type="EMBL" id="GAA99984.1"/>
    </source>
</evidence>
<feature type="region of interest" description="Disordered" evidence="1">
    <location>
        <begin position="1"/>
        <end position="56"/>
    </location>
</feature>
<name>G7EAX4_MIXOS</name>
<dbReference type="RefSeq" id="XP_014565599.1">
    <property type="nucleotide sequence ID" value="XM_014710113.1"/>
</dbReference>
<sequence>MADQTPVAVPGGSSTSDRGSAEPAIGSVNSSMPADEAPPELVTRSMGPSSSSAEDDGQLSLIIEPSDSQALIKQRLPASATIAQLKQSALIEWPGKPKADGIKLFWRGRLLSDSETLEQVFIQGDEAQRKTIHYILAYVKPAAYTETLPTPVARSEHARASSDVPAVDPPATTPAAPAMARAPEATATTSPMAALAAGLTGPASLGAPYLTSADSSASQLQQPRMFGLFMQQLTLREQAQLLEMLSNAKNYYAQQVKTGLADAESDRTASRCDHERDEALERSVSALFDGTGLQLFIDKDISFLESVIAIGMATSVTELERGARAASSNAGYEVVHIGGMPFLLQLPPDYNNERPSSQGHAAASRLARDHVYRGYLDHMIGMIKLSAASRTATPITYSRGLHASVGANARFNGQGGPVNMADVAARPPMPPMGQPRLERQNARIINVDAGIGRAGQNGAGVAVIINLDELGRTLVPLFFLTLKISVLLYIFGRHASVAKRVVMGLLAVAWIIWEGLSIRRRRRTEEARARARRLNNAVRDLQRGVNARAAPGAAPNGAAVPQNDANDQGAPPPAEPREVQVNPAAGRAADDARALRRIARAANDPHRQHRSHRRSPLRPKYWIHLAASVGLGQESREIGIVQGSTSMTALAQLRPPPPPANSTEAKQRSLARFLLSLKIFFVLFVSTLSPEVEARRRKLLDRRDRLVSQIRAAEDARRIAAEIAARNAANPTESSRSEPESANTPVSTSQTSAQEIGTRTPELGAPARDEPLPALDRAEPLAEDGIDSADVSTEEDENEPEEPNAAAQDEMMVL</sequence>
<reference evidence="2 3" key="1">
    <citation type="journal article" date="2011" name="J. Gen. Appl. Microbiol.">
        <title>Draft genome sequencing of the enigmatic basidiomycete Mixia osmundae.</title>
        <authorList>
            <person name="Nishida H."/>
            <person name="Nagatsuka Y."/>
            <person name="Sugiyama J."/>
        </authorList>
    </citation>
    <scope>NUCLEOTIDE SEQUENCE [LARGE SCALE GENOMIC DNA]</scope>
    <source>
        <strain evidence="3">CBS 9802 / IAM 14324 / JCM 22182 / KY 12970</strain>
    </source>
</reference>
<feature type="compositionally biased region" description="Acidic residues" evidence="1">
    <location>
        <begin position="781"/>
        <end position="802"/>
    </location>
</feature>
<dbReference type="STRING" id="764103.G7EAX4"/>
<feature type="compositionally biased region" description="Low complexity" evidence="1">
    <location>
        <begin position="803"/>
        <end position="814"/>
    </location>
</feature>
<organism evidence="2 3">
    <name type="scientific">Mixia osmundae (strain CBS 9802 / IAM 14324 / JCM 22182 / KY 12970)</name>
    <dbReference type="NCBI Taxonomy" id="764103"/>
    <lineage>
        <taxon>Eukaryota</taxon>
        <taxon>Fungi</taxon>
        <taxon>Dikarya</taxon>
        <taxon>Basidiomycota</taxon>
        <taxon>Pucciniomycotina</taxon>
        <taxon>Mixiomycetes</taxon>
        <taxon>Mixiales</taxon>
        <taxon>Mixiaceae</taxon>
        <taxon>Mixia</taxon>
    </lineage>
</organism>
<dbReference type="InParanoid" id="G7EAX4"/>
<dbReference type="SUPFAM" id="SSF54236">
    <property type="entry name" value="Ubiquitin-like"/>
    <property type="match status" value="1"/>
</dbReference>
<reference evidence="2 3" key="2">
    <citation type="journal article" date="2012" name="Open Biol.">
        <title>Characteristics of nucleosomes and linker DNA regions on the genome of the basidiomycete Mixia osmundae revealed by mono- and dinucleosome mapping.</title>
        <authorList>
            <person name="Nishida H."/>
            <person name="Kondo S."/>
            <person name="Matsumoto T."/>
            <person name="Suzuki Y."/>
            <person name="Yoshikawa H."/>
            <person name="Taylor T.D."/>
            <person name="Sugiyama J."/>
        </authorList>
    </citation>
    <scope>NUCLEOTIDE SEQUENCE [LARGE SCALE GENOMIC DNA]</scope>
    <source>
        <strain evidence="3">CBS 9802 / IAM 14324 / JCM 22182 / KY 12970</strain>
    </source>
</reference>
<feature type="region of interest" description="Disordered" evidence="1">
    <location>
        <begin position="725"/>
        <end position="814"/>
    </location>
</feature>
<dbReference type="InterPro" id="IPR029071">
    <property type="entry name" value="Ubiquitin-like_domsf"/>
</dbReference>
<dbReference type="PANTHER" id="PTHR12943:SF27">
    <property type="entry name" value="HOMOCYSTEINE-INDUCED ENDOPLASMIC RETICULUM PROTEIN, ISOFORM A"/>
    <property type="match status" value="1"/>
</dbReference>
<dbReference type="Gene3D" id="3.10.20.90">
    <property type="entry name" value="Phosphatidylinositol 3-kinase Catalytic Subunit, Chain A, domain 1"/>
    <property type="match status" value="1"/>
</dbReference>
<comment type="caution">
    <text evidence="2">The sequence shown here is derived from an EMBL/GenBank/DDBJ whole genome shotgun (WGS) entry which is preliminary data.</text>
</comment>
<feature type="compositionally biased region" description="Polar residues" evidence="1">
    <location>
        <begin position="740"/>
        <end position="757"/>
    </location>
</feature>
<feature type="compositionally biased region" description="Low complexity" evidence="1">
    <location>
        <begin position="548"/>
        <end position="561"/>
    </location>
</feature>
<feature type="region of interest" description="Disordered" evidence="1">
    <location>
        <begin position="548"/>
        <end position="587"/>
    </location>
</feature>
<dbReference type="HOGENOM" id="CLU_346840_0_0_1"/>
<dbReference type="InterPro" id="IPR039751">
    <property type="entry name" value="HERPUD1/2"/>
</dbReference>
<feature type="compositionally biased region" description="Low complexity" evidence="1">
    <location>
        <begin position="173"/>
        <end position="187"/>
    </location>
</feature>
<protein>
    <recommendedName>
        <fullName evidence="4">Ubiquitin-like domain-containing protein</fullName>
    </recommendedName>
</protein>
<dbReference type="PANTHER" id="PTHR12943">
    <property type="entry name" value="HOMOCYSTEINE-RESPONSIVE ENDOPLASMIC RETICULUM-RESIDENT UNIQUITIN-LIKE DOMAIN HERPUD PROTEIN FAMILY MEMBER"/>
    <property type="match status" value="1"/>
</dbReference>
<accession>G7EAX4</accession>
<gene>
    <name evidence="2" type="primary">Mo06687</name>
    <name evidence="2" type="ORF">E5Q_06687</name>
</gene>
<keyword evidence="3" id="KW-1185">Reference proteome</keyword>
<evidence type="ECO:0000256" key="1">
    <source>
        <dbReference type="SAM" id="MobiDB-lite"/>
    </source>
</evidence>
<evidence type="ECO:0000313" key="3">
    <source>
        <dbReference type="Proteomes" id="UP000009131"/>
    </source>
</evidence>
<feature type="compositionally biased region" description="Basic and acidic residues" evidence="1">
    <location>
        <begin position="767"/>
        <end position="780"/>
    </location>
</feature>
<dbReference type="GO" id="GO:0030968">
    <property type="term" value="P:endoplasmic reticulum unfolded protein response"/>
    <property type="evidence" value="ECO:0007669"/>
    <property type="project" value="TreeGrafter"/>
</dbReference>
<dbReference type="Proteomes" id="UP000009131">
    <property type="component" value="Unassembled WGS sequence"/>
</dbReference>
<evidence type="ECO:0008006" key="4">
    <source>
        <dbReference type="Google" id="ProtNLM"/>
    </source>
</evidence>
<dbReference type="eggNOG" id="ENOG502S598">
    <property type="taxonomic scope" value="Eukaryota"/>
</dbReference>